<organism evidence="1 2">
    <name type="scientific">Rhipicephalus microplus</name>
    <name type="common">Cattle tick</name>
    <name type="synonym">Boophilus microplus</name>
    <dbReference type="NCBI Taxonomy" id="6941"/>
    <lineage>
        <taxon>Eukaryota</taxon>
        <taxon>Metazoa</taxon>
        <taxon>Ecdysozoa</taxon>
        <taxon>Arthropoda</taxon>
        <taxon>Chelicerata</taxon>
        <taxon>Arachnida</taxon>
        <taxon>Acari</taxon>
        <taxon>Parasitiformes</taxon>
        <taxon>Ixodida</taxon>
        <taxon>Ixodoidea</taxon>
        <taxon>Ixodidae</taxon>
        <taxon>Rhipicephalinae</taxon>
        <taxon>Rhipicephalus</taxon>
        <taxon>Boophilus</taxon>
    </lineage>
</organism>
<dbReference type="EMBL" id="JABSTU010000002">
    <property type="protein sequence ID" value="KAH8037707.1"/>
    <property type="molecule type" value="Genomic_DNA"/>
</dbReference>
<reference evidence="1" key="1">
    <citation type="journal article" date="2020" name="Cell">
        <title>Large-Scale Comparative Analyses of Tick Genomes Elucidate Their Genetic Diversity and Vector Capacities.</title>
        <authorList>
            <consortium name="Tick Genome and Microbiome Consortium (TIGMIC)"/>
            <person name="Jia N."/>
            <person name="Wang J."/>
            <person name="Shi W."/>
            <person name="Du L."/>
            <person name="Sun Y."/>
            <person name="Zhan W."/>
            <person name="Jiang J.F."/>
            <person name="Wang Q."/>
            <person name="Zhang B."/>
            <person name="Ji P."/>
            <person name="Bell-Sakyi L."/>
            <person name="Cui X.M."/>
            <person name="Yuan T.T."/>
            <person name="Jiang B.G."/>
            <person name="Yang W.F."/>
            <person name="Lam T.T."/>
            <person name="Chang Q.C."/>
            <person name="Ding S.J."/>
            <person name="Wang X.J."/>
            <person name="Zhu J.G."/>
            <person name="Ruan X.D."/>
            <person name="Zhao L."/>
            <person name="Wei J.T."/>
            <person name="Ye R.Z."/>
            <person name="Que T.C."/>
            <person name="Du C.H."/>
            <person name="Zhou Y.H."/>
            <person name="Cheng J.X."/>
            <person name="Dai P.F."/>
            <person name="Guo W.B."/>
            <person name="Han X.H."/>
            <person name="Huang E.J."/>
            <person name="Li L.F."/>
            <person name="Wei W."/>
            <person name="Gao Y.C."/>
            <person name="Liu J.Z."/>
            <person name="Shao H.Z."/>
            <person name="Wang X."/>
            <person name="Wang C.C."/>
            <person name="Yang T.C."/>
            <person name="Huo Q.B."/>
            <person name="Li W."/>
            <person name="Chen H.Y."/>
            <person name="Chen S.E."/>
            <person name="Zhou L.G."/>
            <person name="Ni X.B."/>
            <person name="Tian J.H."/>
            <person name="Sheng Y."/>
            <person name="Liu T."/>
            <person name="Pan Y.S."/>
            <person name="Xia L.Y."/>
            <person name="Li J."/>
            <person name="Zhao F."/>
            <person name="Cao W.C."/>
        </authorList>
    </citation>
    <scope>NUCLEOTIDE SEQUENCE</scope>
    <source>
        <strain evidence="1">Rmic-2018</strain>
    </source>
</reference>
<comment type="caution">
    <text evidence="1">The sequence shown here is derived from an EMBL/GenBank/DDBJ whole genome shotgun (WGS) entry which is preliminary data.</text>
</comment>
<reference evidence="1" key="2">
    <citation type="submission" date="2021-09" db="EMBL/GenBank/DDBJ databases">
        <authorList>
            <person name="Jia N."/>
            <person name="Wang J."/>
            <person name="Shi W."/>
            <person name="Du L."/>
            <person name="Sun Y."/>
            <person name="Zhan W."/>
            <person name="Jiang J."/>
            <person name="Wang Q."/>
            <person name="Zhang B."/>
            <person name="Ji P."/>
            <person name="Sakyi L.B."/>
            <person name="Cui X."/>
            <person name="Yuan T."/>
            <person name="Jiang B."/>
            <person name="Yang W."/>
            <person name="Lam T.T.-Y."/>
            <person name="Chang Q."/>
            <person name="Ding S."/>
            <person name="Wang X."/>
            <person name="Zhu J."/>
            <person name="Ruan X."/>
            <person name="Zhao L."/>
            <person name="Wei J."/>
            <person name="Que T."/>
            <person name="Du C."/>
            <person name="Cheng J."/>
            <person name="Dai P."/>
            <person name="Han X."/>
            <person name="Huang E."/>
            <person name="Gao Y."/>
            <person name="Liu J."/>
            <person name="Shao H."/>
            <person name="Ye R."/>
            <person name="Li L."/>
            <person name="Wei W."/>
            <person name="Wang X."/>
            <person name="Wang C."/>
            <person name="Huo Q."/>
            <person name="Li W."/>
            <person name="Guo W."/>
            <person name="Chen H."/>
            <person name="Chen S."/>
            <person name="Zhou L."/>
            <person name="Zhou L."/>
            <person name="Ni X."/>
            <person name="Tian J."/>
            <person name="Zhou Y."/>
            <person name="Sheng Y."/>
            <person name="Liu T."/>
            <person name="Pan Y."/>
            <person name="Xia L."/>
            <person name="Li J."/>
            <person name="Zhao F."/>
            <person name="Cao W."/>
        </authorList>
    </citation>
    <scope>NUCLEOTIDE SEQUENCE</scope>
    <source>
        <strain evidence="1">Rmic-2018</strain>
        <tissue evidence="1">Larvae</tissue>
    </source>
</reference>
<name>A0A9J6ET86_RHIMP</name>
<dbReference type="Proteomes" id="UP000821866">
    <property type="component" value="Chromosome 10"/>
</dbReference>
<accession>A0A9J6ET86</accession>
<evidence type="ECO:0000313" key="1">
    <source>
        <dbReference type="EMBL" id="KAH8037707.1"/>
    </source>
</evidence>
<proteinExistence type="predicted"/>
<sequence length="327" mass="36159">MGLSDPVLPPQPGASSVEVGDTLCPGDRLKVAAMHDPNTRKAEKVKGRLLPAGAITFRAQSFNFRLWRLWLDQNSSFFDNVAGWPGSVQDSRIFDNSRLQVCQGVIDSKFGRLASAENKRDDLIRKTLSVLEDSIAATSPVAKVMFSGMSTLGGPRGWDRESVVSSVRDWVTGETTLFSGEGQRCEIAALRNDWMSKWVGQGVLGDARKLGFEEYSRDFVRWGTPGGCSPTQRELQYAINNGIISDKSERVGLRTKTICGMLSVLVGDSDDLLKKSDICHAALKEETKMCVIISTPMWSYVHMCYILHCLQKPAFLSSTLSRHDMMV</sequence>
<evidence type="ECO:0000313" key="2">
    <source>
        <dbReference type="Proteomes" id="UP000821866"/>
    </source>
</evidence>
<gene>
    <name evidence="1" type="ORF">HPB51_015752</name>
</gene>
<keyword evidence="2" id="KW-1185">Reference proteome</keyword>
<dbReference type="AlphaFoldDB" id="A0A9J6ET86"/>
<protein>
    <submittedName>
        <fullName evidence="1">Uncharacterized protein</fullName>
    </submittedName>
</protein>